<gene>
    <name evidence="2" type="ORF">SLS60_000295</name>
</gene>
<sequence>MAFNMIDPHIAVINCEHLSVTKPYQQLKASEVLRELKSLGQAQWAKYRGVAEKIIFGSVPAEAIIYHGSLSEMASIVTAEPGGSLFLNPNDFQPDQTVRELAEKLKDRNLVLDDRLARVMGIWAKTMGLDSAAIPSSHMIREFVQVVLTDGWTIRFEDDIHTRASLAMTFAHALGSETFRFQQVIEAFIAGLERT</sequence>
<organism evidence="2 3">
    <name type="scientific">Paraconiothyrium brasiliense</name>
    <dbReference type="NCBI Taxonomy" id="300254"/>
    <lineage>
        <taxon>Eukaryota</taxon>
        <taxon>Fungi</taxon>
        <taxon>Dikarya</taxon>
        <taxon>Ascomycota</taxon>
        <taxon>Pezizomycotina</taxon>
        <taxon>Dothideomycetes</taxon>
        <taxon>Pleosporomycetidae</taxon>
        <taxon>Pleosporales</taxon>
        <taxon>Massarineae</taxon>
        <taxon>Didymosphaeriaceae</taxon>
        <taxon>Paraconiothyrium</taxon>
    </lineage>
</organism>
<reference evidence="2 3" key="1">
    <citation type="submission" date="2024-02" db="EMBL/GenBank/DDBJ databases">
        <title>De novo assembly and annotation of 12 fungi associated with fruit tree decline syndrome in Ontario, Canada.</title>
        <authorList>
            <person name="Sulman M."/>
            <person name="Ellouze W."/>
            <person name="Ilyukhin E."/>
        </authorList>
    </citation>
    <scope>NUCLEOTIDE SEQUENCE [LARGE SCALE GENOMIC DNA]</scope>
    <source>
        <strain evidence="2 3">M42-189</strain>
    </source>
</reference>
<dbReference type="InterPro" id="IPR056009">
    <property type="entry name" value="DUF7587"/>
</dbReference>
<evidence type="ECO:0000313" key="2">
    <source>
        <dbReference type="EMBL" id="KAL1612072.1"/>
    </source>
</evidence>
<comment type="caution">
    <text evidence="2">The sequence shown here is derived from an EMBL/GenBank/DDBJ whole genome shotgun (WGS) entry which is preliminary data.</text>
</comment>
<feature type="domain" description="DUF7587" evidence="1">
    <location>
        <begin position="7"/>
        <end position="72"/>
    </location>
</feature>
<evidence type="ECO:0000313" key="3">
    <source>
        <dbReference type="Proteomes" id="UP001521785"/>
    </source>
</evidence>
<dbReference type="EMBL" id="JAKJXO020000001">
    <property type="protein sequence ID" value="KAL1612072.1"/>
    <property type="molecule type" value="Genomic_DNA"/>
</dbReference>
<dbReference type="Pfam" id="PF24494">
    <property type="entry name" value="DUF7587"/>
    <property type="match status" value="1"/>
</dbReference>
<evidence type="ECO:0000259" key="1">
    <source>
        <dbReference type="Pfam" id="PF24494"/>
    </source>
</evidence>
<protein>
    <recommendedName>
        <fullName evidence="1">DUF7587 domain-containing protein</fullName>
    </recommendedName>
</protein>
<name>A0ABR3S7A3_9PLEO</name>
<dbReference type="Proteomes" id="UP001521785">
    <property type="component" value="Unassembled WGS sequence"/>
</dbReference>
<keyword evidence="3" id="KW-1185">Reference proteome</keyword>
<proteinExistence type="predicted"/>
<accession>A0ABR3S7A3</accession>